<dbReference type="Proteomes" id="UP000078550">
    <property type="component" value="Unassembled WGS sequence"/>
</dbReference>
<evidence type="ECO:0000313" key="4">
    <source>
        <dbReference type="Proteomes" id="UP000078550"/>
    </source>
</evidence>
<feature type="domain" description="UAS" evidence="2">
    <location>
        <begin position="239"/>
        <end position="366"/>
    </location>
</feature>
<dbReference type="PANTHER" id="PTHR23322:SF6">
    <property type="entry name" value="UBX DOMAIN-CONTAINING PROTEIN 7"/>
    <property type="match status" value="1"/>
</dbReference>
<organism evidence="3 4">
    <name type="scientific">Plasmodium ovale wallikeri</name>
    <dbReference type="NCBI Taxonomy" id="864142"/>
    <lineage>
        <taxon>Eukaryota</taxon>
        <taxon>Sar</taxon>
        <taxon>Alveolata</taxon>
        <taxon>Apicomplexa</taxon>
        <taxon>Aconoidasida</taxon>
        <taxon>Haemosporida</taxon>
        <taxon>Plasmodiidae</taxon>
        <taxon>Plasmodium</taxon>
        <taxon>Plasmodium (Plasmodium)</taxon>
    </lineage>
</organism>
<dbReference type="InterPro" id="IPR006577">
    <property type="entry name" value="UAS"/>
</dbReference>
<reference evidence="4" key="1">
    <citation type="submission" date="2016-05" db="EMBL/GenBank/DDBJ databases">
        <authorList>
            <person name="Naeem Raeece"/>
        </authorList>
    </citation>
    <scope>NUCLEOTIDE SEQUENCE [LARGE SCALE GENOMIC DNA]</scope>
</reference>
<feature type="compositionally biased region" description="Basic and acidic residues" evidence="1">
    <location>
        <begin position="161"/>
        <end position="176"/>
    </location>
</feature>
<dbReference type="SMART" id="SM00594">
    <property type="entry name" value="UAS"/>
    <property type="match status" value="1"/>
</dbReference>
<dbReference type="PANTHER" id="PTHR23322">
    <property type="entry name" value="FAS-ASSOCIATED PROTEIN"/>
    <property type="match status" value="1"/>
</dbReference>
<dbReference type="GO" id="GO:0005634">
    <property type="term" value="C:nucleus"/>
    <property type="evidence" value="ECO:0007669"/>
    <property type="project" value="TreeGrafter"/>
</dbReference>
<gene>
    <name evidence="3" type="ORF">POVWA2_026690</name>
</gene>
<protein>
    <recommendedName>
        <fullName evidence="2">UAS domain-containing protein</fullName>
    </recommendedName>
</protein>
<dbReference type="AlphaFoldDB" id="A0A1A8YW47"/>
<evidence type="ECO:0000259" key="2">
    <source>
        <dbReference type="SMART" id="SM00594"/>
    </source>
</evidence>
<dbReference type="GO" id="GO:0043161">
    <property type="term" value="P:proteasome-mediated ubiquitin-dependent protein catabolic process"/>
    <property type="evidence" value="ECO:0007669"/>
    <property type="project" value="TreeGrafter"/>
</dbReference>
<dbReference type="InterPro" id="IPR050730">
    <property type="entry name" value="UBX_domain-protein"/>
</dbReference>
<accession>A0A1A8YW47</accession>
<feature type="region of interest" description="Disordered" evidence="1">
    <location>
        <begin position="161"/>
        <end position="193"/>
    </location>
</feature>
<dbReference type="SUPFAM" id="SSF52833">
    <property type="entry name" value="Thioredoxin-like"/>
    <property type="match status" value="1"/>
</dbReference>
<dbReference type="InterPro" id="IPR036249">
    <property type="entry name" value="Thioredoxin-like_sf"/>
</dbReference>
<evidence type="ECO:0000313" key="3">
    <source>
        <dbReference type="EMBL" id="SBT35778.1"/>
    </source>
</evidence>
<evidence type="ECO:0000256" key="1">
    <source>
        <dbReference type="SAM" id="MobiDB-lite"/>
    </source>
</evidence>
<proteinExistence type="predicted"/>
<dbReference type="EMBL" id="FLRE01000106">
    <property type="protein sequence ID" value="SBT35778.1"/>
    <property type="molecule type" value="Genomic_DNA"/>
</dbReference>
<name>A0A1A8YW47_PLAOA</name>
<dbReference type="Gene3D" id="3.40.30.10">
    <property type="entry name" value="Glutaredoxin"/>
    <property type="match status" value="1"/>
</dbReference>
<dbReference type="GO" id="GO:0043130">
    <property type="term" value="F:ubiquitin binding"/>
    <property type="evidence" value="ECO:0007669"/>
    <property type="project" value="TreeGrafter"/>
</dbReference>
<sequence>MTTALGTCACINTCTFSEAKHIPQVGNRCSTVRFPLIHFVPIVGPRPCYHPSYRHLLPSLLPSPATIPATVTCYHPCYRPSYRLCFFLFELQVFTPLPYQWYVASSPHGHFFFFFFLPSSFPFSQMCNGKCEDALELYYEINGEALMQSEGNYMGRKHIGEETTDGETKIGEDTKGEQGNGRRMKGQDDDKSTECGDYVRAADKHFSQALIHDMDASNFVHYCDKNKKERKNKIELGDTFGKLFSPPKFLISSLSLEDVRKVSKKENKYILVNIQDSEFDSLRLNRDIWNNDLVQEIIKNSFIFWLRHENDRDAIIFMNMYKVSKLPYICVLCKRTGRKLKVWNTKNFQDPICAQSQLYEFIETVETRNEVDWDNASTFHSTSGGEKTSKGEKEKTLSNCTGECNAAKGDELHVEEKKEKGDAAIRIDKDDKLGNRCEAVGSGGHIDQSAKVYNKINNELSELHRMRMHRFQKR</sequence>
<dbReference type="CDD" id="cd02958">
    <property type="entry name" value="UAS"/>
    <property type="match status" value="1"/>
</dbReference>